<dbReference type="PANTHER" id="PTHR46637:SF1">
    <property type="entry name" value="BLL5188 PROTEIN"/>
    <property type="match status" value="1"/>
</dbReference>
<evidence type="ECO:0000313" key="4">
    <source>
        <dbReference type="Proteomes" id="UP001499854"/>
    </source>
</evidence>
<accession>A0ABN2SVP7</accession>
<comment type="caution">
    <text evidence="3">The sequence shown here is derived from an EMBL/GenBank/DDBJ whole genome shotgun (WGS) entry which is preliminary data.</text>
</comment>
<feature type="compositionally biased region" description="Low complexity" evidence="1">
    <location>
        <begin position="1"/>
        <end position="11"/>
    </location>
</feature>
<proteinExistence type="predicted"/>
<dbReference type="Pfam" id="PF13340">
    <property type="entry name" value="DUF4096"/>
    <property type="match status" value="1"/>
</dbReference>
<feature type="region of interest" description="Disordered" evidence="1">
    <location>
        <begin position="117"/>
        <end position="147"/>
    </location>
</feature>
<feature type="domain" description="Insertion element IS402-like" evidence="2">
    <location>
        <begin position="30"/>
        <end position="71"/>
    </location>
</feature>
<evidence type="ECO:0000313" key="3">
    <source>
        <dbReference type="EMBL" id="GAA1993069.1"/>
    </source>
</evidence>
<keyword evidence="4" id="KW-1185">Reference proteome</keyword>
<name>A0ABN2SVP7_9ACTN</name>
<feature type="compositionally biased region" description="Pro residues" evidence="1">
    <location>
        <begin position="126"/>
        <end position="137"/>
    </location>
</feature>
<sequence>MPSGGAATAAADRPEARTTPEMDETPAHQRAIRWRTRIGAPWREIPERYGPWQNAYGLFRTWSGDGTWTAVLTKLQAIADAAGLTDWYVSIDSTISLSAVILRTEFVRRLIPTQPERASAEAEESWPPPAKPSPTCAPWPATTASCP</sequence>
<organism evidence="3 4">
    <name type="scientific">Catenulispora subtropica</name>
    <dbReference type="NCBI Taxonomy" id="450798"/>
    <lineage>
        <taxon>Bacteria</taxon>
        <taxon>Bacillati</taxon>
        <taxon>Actinomycetota</taxon>
        <taxon>Actinomycetes</taxon>
        <taxon>Catenulisporales</taxon>
        <taxon>Catenulisporaceae</taxon>
        <taxon>Catenulispora</taxon>
    </lineage>
</organism>
<protein>
    <recommendedName>
        <fullName evidence="2">Insertion element IS402-like domain-containing protein</fullName>
    </recommendedName>
</protein>
<feature type="region of interest" description="Disordered" evidence="1">
    <location>
        <begin position="1"/>
        <end position="29"/>
    </location>
</feature>
<dbReference type="InterPro" id="IPR025161">
    <property type="entry name" value="IS402-like_dom"/>
</dbReference>
<evidence type="ECO:0000259" key="2">
    <source>
        <dbReference type="Pfam" id="PF13340"/>
    </source>
</evidence>
<dbReference type="InterPro" id="IPR052909">
    <property type="entry name" value="Transposase_6_like"/>
</dbReference>
<gene>
    <name evidence="3" type="ORF">GCM10009838_66290</name>
</gene>
<reference evidence="3 4" key="1">
    <citation type="journal article" date="2019" name="Int. J. Syst. Evol. Microbiol.">
        <title>The Global Catalogue of Microorganisms (GCM) 10K type strain sequencing project: providing services to taxonomists for standard genome sequencing and annotation.</title>
        <authorList>
            <consortium name="The Broad Institute Genomics Platform"/>
            <consortium name="The Broad Institute Genome Sequencing Center for Infectious Disease"/>
            <person name="Wu L."/>
            <person name="Ma J."/>
        </authorList>
    </citation>
    <scope>NUCLEOTIDE SEQUENCE [LARGE SCALE GENOMIC DNA]</scope>
    <source>
        <strain evidence="3 4">JCM 16013</strain>
    </source>
</reference>
<evidence type="ECO:0000256" key="1">
    <source>
        <dbReference type="SAM" id="MobiDB-lite"/>
    </source>
</evidence>
<dbReference type="Proteomes" id="UP001499854">
    <property type="component" value="Unassembled WGS sequence"/>
</dbReference>
<dbReference type="EMBL" id="BAAAQM010000049">
    <property type="protein sequence ID" value="GAA1993069.1"/>
    <property type="molecule type" value="Genomic_DNA"/>
</dbReference>
<dbReference type="PANTHER" id="PTHR46637">
    <property type="entry name" value="TIS1421-TRANSPOSASE PROTEIN A"/>
    <property type="match status" value="1"/>
</dbReference>